<reference evidence="2" key="1">
    <citation type="journal article" date="2019" name="BMC Genomics">
        <title>A new reference genome for Sorghum bicolor reveals high levels of sequence similarity between sweet and grain genotypes: implications for the genetics of sugar metabolism.</title>
        <authorList>
            <person name="Cooper E.A."/>
            <person name="Brenton Z.W."/>
            <person name="Flinn B.S."/>
            <person name="Jenkins J."/>
            <person name="Shu S."/>
            <person name="Flowers D."/>
            <person name="Luo F."/>
            <person name="Wang Y."/>
            <person name="Xia P."/>
            <person name="Barry K."/>
            <person name="Daum C."/>
            <person name="Lipzen A."/>
            <person name="Yoshinaga Y."/>
            <person name="Schmutz J."/>
            <person name="Saski C."/>
            <person name="Vermerris W."/>
            <person name="Kresovich S."/>
        </authorList>
    </citation>
    <scope>NUCLEOTIDE SEQUENCE</scope>
</reference>
<protein>
    <submittedName>
        <fullName evidence="2">Uncharacterized protein</fullName>
    </submittedName>
</protein>
<feature type="region of interest" description="Disordered" evidence="1">
    <location>
        <begin position="234"/>
        <end position="261"/>
    </location>
</feature>
<evidence type="ECO:0000313" key="2">
    <source>
        <dbReference type="EMBL" id="KAG0541060.1"/>
    </source>
</evidence>
<accession>A0A921URY1</accession>
<dbReference type="KEGG" id="sbi:8062346"/>
<evidence type="ECO:0000313" key="3">
    <source>
        <dbReference type="Proteomes" id="UP000807115"/>
    </source>
</evidence>
<proteinExistence type="predicted"/>
<name>A0A921URY1_SORBI</name>
<dbReference type="SUPFAM" id="SSF50494">
    <property type="entry name" value="Trypsin-like serine proteases"/>
    <property type="match status" value="1"/>
</dbReference>
<reference evidence="2" key="2">
    <citation type="submission" date="2020-10" db="EMBL/GenBank/DDBJ databases">
        <authorList>
            <person name="Cooper E.A."/>
            <person name="Brenton Z.W."/>
            <person name="Flinn B.S."/>
            <person name="Jenkins J."/>
            <person name="Shu S."/>
            <person name="Flowers D."/>
            <person name="Luo F."/>
            <person name="Wang Y."/>
            <person name="Xia P."/>
            <person name="Barry K."/>
            <person name="Daum C."/>
            <person name="Lipzen A."/>
            <person name="Yoshinaga Y."/>
            <person name="Schmutz J."/>
            <person name="Saski C."/>
            <person name="Vermerris W."/>
            <person name="Kresovich S."/>
        </authorList>
    </citation>
    <scope>NUCLEOTIDE SEQUENCE</scope>
</reference>
<dbReference type="OrthoDB" id="692613at2759"/>
<dbReference type="EMBL" id="CM027682">
    <property type="protein sequence ID" value="KAG0541060.1"/>
    <property type="molecule type" value="Genomic_DNA"/>
</dbReference>
<dbReference type="InterPro" id="IPR009003">
    <property type="entry name" value="Peptidase_S1_PA"/>
</dbReference>
<dbReference type="Proteomes" id="UP000807115">
    <property type="component" value="Chromosome 3"/>
</dbReference>
<gene>
    <name evidence="2" type="ORF">BDA96_03G463600</name>
</gene>
<evidence type="ECO:0000256" key="1">
    <source>
        <dbReference type="SAM" id="MobiDB-lite"/>
    </source>
</evidence>
<dbReference type="Gramene" id="EES04243">
    <property type="protein sequence ID" value="EES04243"/>
    <property type="gene ID" value="SORBI_3003G431200"/>
</dbReference>
<dbReference type="AlphaFoldDB" id="A0A921URY1"/>
<organism evidence="2 3">
    <name type="scientific">Sorghum bicolor</name>
    <name type="common">Sorghum</name>
    <name type="synonym">Sorghum vulgare</name>
    <dbReference type="NCBI Taxonomy" id="4558"/>
    <lineage>
        <taxon>Eukaryota</taxon>
        <taxon>Viridiplantae</taxon>
        <taxon>Streptophyta</taxon>
        <taxon>Embryophyta</taxon>
        <taxon>Tracheophyta</taxon>
        <taxon>Spermatophyta</taxon>
        <taxon>Magnoliopsida</taxon>
        <taxon>Liliopsida</taxon>
        <taxon>Poales</taxon>
        <taxon>Poaceae</taxon>
        <taxon>PACMAD clade</taxon>
        <taxon>Panicoideae</taxon>
        <taxon>Andropogonodae</taxon>
        <taxon>Andropogoneae</taxon>
        <taxon>Sorghinae</taxon>
        <taxon>Sorghum</taxon>
    </lineage>
</organism>
<feature type="compositionally biased region" description="Basic and acidic residues" evidence="1">
    <location>
        <begin position="237"/>
        <end position="252"/>
    </location>
</feature>
<comment type="caution">
    <text evidence="2">The sequence shown here is derived from an EMBL/GenBank/DDBJ whole genome shotgun (WGS) entry which is preliminary data.</text>
</comment>
<sequence>MEAGELLRSVSVEVAPSVVVVEQVHRLDYFCTGSVVRSVPNDGTFILAQAEILDTYSDVRLRVHFSDGLQATAQVVLTRGQFCILRTEYNPRCKVIELDTKATDLGYMMIRAPFSRSTHFPVPTFLFQSRLICTTFGDHAPTIRGSCEYFMVVCQYGDTSANGVSRLVAGPVFSMAGKVVGILVRDNSDWVDKSDPGEDPRWVAEGFQFKTCMSAQKFKNILWSLFGECGWRKGRKRASDERRKSLMRADKAKSKKRKTST</sequence>
<dbReference type="Gramene" id="KXG34145">
    <property type="protein sequence ID" value="KXG34145"/>
    <property type="gene ID" value="SORBI_3003G431200"/>
</dbReference>